<comment type="similarity">
    <text evidence="2 13">Belongs to the type III secretion exporter family.</text>
</comment>
<dbReference type="KEGG" id="tcd:AAIA72_01830"/>
<keyword evidence="7 13" id="KW-1005">Bacterial flagellum biogenesis</keyword>
<keyword evidence="9 13" id="KW-1133">Transmembrane helix</keyword>
<feature type="transmembrane region" description="Helical" evidence="13">
    <location>
        <begin position="184"/>
        <end position="212"/>
    </location>
</feature>
<gene>
    <name evidence="13 15" type="primary">flhB</name>
    <name evidence="15" type="ORF">AAIA72_01830</name>
</gene>
<dbReference type="Gene3D" id="3.40.1690.10">
    <property type="entry name" value="secretion proteins EscU"/>
    <property type="match status" value="1"/>
</dbReference>
<keyword evidence="15" id="KW-0969">Cilium</keyword>
<evidence type="ECO:0000256" key="8">
    <source>
        <dbReference type="ARBA" id="ARBA00022927"/>
    </source>
</evidence>
<dbReference type="Pfam" id="PF01312">
    <property type="entry name" value="Bac_export_2"/>
    <property type="match status" value="1"/>
</dbReference>
<keyword evidence="15" id="KW-0966">Cell projection</keyword>
<keyword evidence="10 13" id="KW-0472">Membrane</keyword>
<feature type="compositionally biased region" description="Basic and acidic residues" evidence="14">
    <location>
        <begin position="7"/>
        <end position="27"/>
    </location>
</feature>
<keyword evidence="4 13" id="KW-0813">Transport</keyword>
<dbReference type="GO" id="GO:0005886">
    <property type="term" value="C:plasma membrane"/>
    <property type="evidence" value="ECO:0007669"/>
    <property type="project" value="UniProtKB-SubCell"/>
</dbReference>
<keyword evidence="8 13" id="KW-0653">Protein transport</keyword>
<evidence type="ECO:0000313" key="15">
    <source>
        <dbReference type="EMBL" id="XDT72748.1"/>
    </source>
</evidence>
<dbReference type="RefSeq" id="WP_369601752.1">
    <property type="nucleotide sequence ID" value="NZ_CP154858.1"/>
</dbReference>
<dbReference type="Gene3D" id="6.10.250.2080">
    <property type="match status" value="1"/>
</dbReference>
<reference evidence="15" key="1">
    <citation type="submission" date="2024-05" db="EMBL/GenBank/DDBJ databases">
        <title>Genome sequencing of novel strain.</title>
        <authorList>
            <person name="Ganbat D."/>
            <person name="Ganbat S."/>
            <person name="Lee S.-J."/>
        </authorList>
    </citation>
    <scope>NUCLEOTIDE SEQUENCE</scope>
    <source>
        <strain evidence="15">SMD15-11</strain>
    </source>
</reference>
<dbReference type="PANTHER" id="PTHR30531:SF12">
    <property type="entry name" value="FLAGELLAR BIOSYNTHETIC PROTEIN FLHB"/>
    <property type="match status" value="1"/>
</dbReference>
<keyword evidence="11 13" id="KW-1006">Bacterial flagellum protein export</keyword>
<evidence type="ECO:0000256" key="5">
    <source>
        <dbReference type="ARBA" id="ARBA00022475"/>
    </source>
</evidence>
<dbReference type="InterPro" id="IPR006136">
    <property type="entry name" value="FlhB"/>
</dbReference>
<dbReference type="NCBIfam" id="TIGR00328">
    <property type="entry name" value="flhB"/>
    <property type="match status" value="1"/>
</dbReference>
<proteinExistence type="inferred from homology"/>
<evidence type="ECO:0000256" key="12">
    <source>
        <dbReference type="ARBA" id="ARBA00025078"/>
    </source>
</evidence>
<keyword evidence="15" id="KW-0282">Flagellum</keyword>
<evidence type="ECO:0000256" key="7">
    <source>
        <dbReference type="ARBA" id="ARBA00022795"/>
    </source>
</evidence>
<dbReference type="AlphaFoldDB" id="A0AB39UXE1"/>
<evidence type="ECO:0000256" key="13">
    <source>
        <dbReference type="RuleBase" id="RU364091"/>
    </source>
</evidence>
<accession>A0AB39UXE1</accession>
<name>A0AB39UXE1_9GAMM</name>
<dbReference type="PANTHER" id="PTHR30531">
    <property type="entry name" value="FLAGELLAR BIOSYNTHETIC PROTEIN FLHB"/>
    <property type="match status" value="1"/>
</dbReference>
<dbReference type="GO" id="GO:0009306">
    <property type="term" value="P:protein secretion"/>
    <property type="evidence" value="ECO:0007669"/>
    <property type="project" value="InterPro"/>
</dbReference>
<sequence>MAETDSSQEKTEQPTPRKLEKAREEGQIPRSRELNTMAVLLAGAAGFFFFRNVIGDGMARLFRGNFSLGRDDVLDPATMIRQLHDSFLDALLTFLPLLVMLWIVAILSSIGVGGLLFSSKALMPKFSRLNPLEGLKRMFSVKSVVELVKAILKTVVVGGVAWLVLMNVLDDLLAISAQSLRPGIASALSILAWSFLFLAASLVLIALIDVPFQMYDHQKNLRMTKQEIKDEFKETEGKPEVKRRIRELQMEMAQRRMLEEVPKADVVITNPTHYSVALKYDPDSDGAPIVVAKGVDFMALKIREIARAHGVEQVEAPPLARAVYYHTEVDEEIPAGLYVAVAQVLAYVFRLREYRKGRGERPQPIRDVPIPDDLRHD</sequence>
<keyword evidence="5 13" id="KW-1003">Cell membrane</keyword>
<dbReference type="SUPFAM" id="SSF160544">
    <property type="entry name" value="EscU C-terminal domain-like"/>
    <property type="match status" value="1"/>
</dbReference>
<evidence type="ECO:0000256" key="11">
    <source>
        <dbReference type="ARBA" id="ARBA00023225"/>
    </source>
</evidence>
<feature type="transmembrane region" description="Helical" evidence="13">
    <location>
        <begin position="34"/>
        <end position="54"/>
    </location>
</feature>
<evidence type="ECO:0000256" key="3">
    <source>
        <dbReference type="ARBA" id="ARBA00021622"/>
    </source>
</evidence>
<evidence type="ECO:0000256" key="10">
    <source>
        <dbReference type="ARBA" id="ARBA00023136"/>
    </source>
</evidence>
<comment type="subcellular location">
    <subcellularLocation>
        <location evidence="1">Cell membrane</location>
        <topology evidence="1">Multi-pass membrane protein</topology>
    </subcellularLocation>
</comment>
<dbReference type="GO" id="GO:0044780">
    <property type="term" value="P:bacterial-type flagellum assembly"/>
    <property type="evidence" value="ECO:0007669"/>
    <property type="project" value="InterPro"/>
</dbReference>
<feature type="transmembrane region" description="Helical" evidence="13">
    <location>
        <begin position="139"/>
        <end position="164"/>
    </location>
</feature>
<feature type="region of interest" description="Disordered" evidence="14">
    <location>
        <begin position="1"/>
        <end position="27"/>
    </location>
</feature>
<dbReference type="PRINTS" id="PR00950">
    <property type="entry name" value="TYPE3IMSPROT"/>
</dbReference>
<evidence type="ECO:0000256" key="1">
    <source>
        <dbReference type="ARBA" id="ARBA00004651"/>
    </source>
</evidence>
<evidence type="ECO:0000256" key="4">
    <source>
        <dbReference type="ARBA" id="ARBA00022448"/>
    </source>
</evidence>
<dbReference type="InterPro" id="IPR029025">
    <property type="entry name" value="T3SS_substrate_exporter_C"/>
</dbReference>
<evidence type="ECO:0000256" key="9">
    <source>
        <dbReference type="ARBA" id="ARBA00022989"/>
    </source>
</evidence>
<keyword evidence="6 13" id="KW-0812">Transmembrane</keyword>
<evidence type="ECO:0000256" key="14">
    <source>
        <dbReference type="SAM" id="MobiDB-lite"/>
    </source>
</evidence>
<protein>
    <recommendedName>
        <fullName evidence="3 13">Flagellar biosynthetic protein FlhB</fullName>
    </recommendedName>
</protein>
<comment type="function">
    <text evidence="12 13">Required for formation of the rod structure in the basal body of the flagellar apparatus. Together with FliI and FliH, may constitute the export apparatus of flagellin.</text>
</comment>
<evidence type="ECO:0000256" key="2">
    <source>
        <dbReference type="ARBA" id="ARBA00010690"/>
    </source>
</evidence>
<dbReference type="InterPro" id="IPR006135">
    <property type="entry name" value="T3SS_substrate_exporter"/>
</dbReference>
<feature type="transmembrane region" description="Helical" evidence="13">
    <location>
        <begin position="94"/>
        <end position="118"/>
    </location>
</feature>
<dbReference type="EMBL" id="CP154858">
    <property type="protein sequence ID" value="XDT72748.1"/>
    <property type="molecule type" value="Genomic_DNA"/>
</dbReference>
<dbReference type="FunFam" id="3.40.1690.10:FF:000001">
    <property type="entry name" value="Flagellar biosynthetic protein FlhB"/>
    <property type="match status" value="1"/>
</dbReference>
<evidence type="ECO:0000256" key="6">
    <source>
        <dbReference type="ARBA" id="ARBA00022692"/>
    </source>
</evidence>
<organism evidence="15">
    <name type="scientific">Thermohahella caldifontis</name>
    <dbReference type="NCBI Taxonomy" id="3142973"/>
    <lineage>
        <taxon>Bacteria</taxon>
        <taxon>Pseudomonadati</taxon>
        <taxon>Pseudomonadota</taxon>
        <taxon>Gammaproteobacteria</taxon>
        <taxon>Oceanospirillales</taxon>
        <taxon>Hahellaceae</taxon>
        <taxon>Thermohahella</taxon>
    </lineage>
</organism>